<organism evidence="2 3">
    <name type="scientific">Martelella mediterranea DSM 17316</name>
    <dbReference type="NCBI Taxonomy" id="1122214"/>
    <lineage>
        <taxon>Bacteria</taxon>
        <taxon>Pseudomonadati</taxon>
        <taxon>Pseudomonadota</taxon>
        <taxon>Alphaproteobacteria</taxon>
        <taxon>Hyphomicrobiales</taxon>
        <taxon>Aurantimonadaceae</taxon>
        <taxon>Martelella</taxon>
    </lineage>
</organism>
<dbReference type="InterPro" id="IPR006427">
    <property type="entry name" value="Portal_HK97"/>
</dbReference>
<dbReference type="KEGG" id="mmed:Mame_01170"/>
<proteinExistence type="predicted"/>
<feature type="region of interest" description="Disordered" evidence="1">
    <location>
        <begin position="364"/>
        <end position="401"/>
    </location>
</feature>
<accession>A0A1U9YYS7</accession>
<sequence length="401" mass="44041">MLQFLRNFGRGRVDQKSLGNPTDAEYALFTGGSVAGSSVSLATALTVPAVQSSIRLISEACATLDIIVEKRDGTAWVAETEHAVARLLADQPNDWTSTFELIRDLVATALTHDRGGVAWVNRVGNEVREIVRYEPAHVTVDFSADGRQEPGFKINNRAEDAQDIIHLRGPFGRSCLALAADAIGAAKDMETHAGKLFKNGARPSGVIEMLKGIGDDGLKKMGEAWRKAHEGPDNAGRTAILWDGATFRPITLNSTDAQFLENRKFQIIEIARAFRVPPSMIYDLDRATWSNSEQMGKEFLSYSLEPWLRALEGALRRALFLAEERGDFRIRFDRDDLTRADLNDRATAINSLIASRVLNPNEGRAWIDLPPRDGGEEYANPNTGSNQPGNSPTQEPSNGPE</sequence>
<gene>
    <name evidence="2" type="ORF">Mame_01170</name>
</gene>
<evidence type="ECO:0000313" key="2">
    <source>
        <dbReference type="EMBL" id="AQZ50540.1"/>
    </source>
</evidence>
<name>A0A1U9YYS7_9HYPH</name>
<evidence type="ECO:0000256" key="1">
    <source>
        <dbReference type="SAM" id="MobiDB-lite"/>
    </source>
</evidence>
<dbReference type="Gene3D" id="3.30.1120.70">
    <property type="match status" value="1"/>
</dbReference>
<dbReference type="STRING" id="1122214.Mame_01170"/>
<dbReference type="RefSeq" id="WP_018066060.1">
    <property type="nucleotide sequence ID" value="NZ_AQWH01000019.1"/>
</dbReference>
<dbReference type="OrthoDB" id="7592047at2"/>
<protein>
    <submittedName>
        <fullName evidence="2">Phage portal protein, HK97 family</fullName>
    </submittedName>
</protein>
<dbReference type="Gene3D" id="3.40.140.120">
    <property type="match status" value="1"/>
</dbReference>
<dbReference type="EMBL" id="CP020330">
    <property type="protein sequence ID" value="AQZ50540.1"/>
    <property type="molecule type" value="Genomic_DNA"/>
</dbReference>
<dbReference type="AlphaFoldDB" id="A0A1U9YYS7"/>
<evidence type="ECO:0000313" key="3">
    <source>
        <dbReference type="Proteomes" id="UP000191135"/>
    </source>
</evidence>
<feature type="compositionally biased region" description="Polar residues" evidence="1">
    <location>
        <begin position="380"/>
        <end position="401"/>
    </location>
</feature>
<dbReference type="Pfam" id="PF04860">
    <property type="entry name" value="Phage_portal"/>
    <property type="match status" value="1"/>
</dbReference>
<dbReference type="InterPro" id="IPR006944">
    <property type="entry name" value="Phage/GTA_portal"/>
</dbReference>
<dbReference type="Gene3D" id="1.20.1270.210">
    <property type="match status" value="1"/>
</dbReference>
<reference evidence="2 3" key="1">
    <citation type="submission" date="2017-03" db="EMBL/GenBank/DDBJ databases">
        <title>Foreign affairs: Plasmid Transfer between Roseobacters and Rhizobia.</title>
        <authorList>
            <person name="Bartling P."/>
            <person name="Bunk B."/>
            <person name="Overmann J."/>
            <person name="Brinkmann H."/>
            <person name="Petersen J."/>
        </authorList>
    </citation>
    <scope>NUCLEOTIDE SEQUENCE [LARGE SCALE GENOMIC DNA]</scope>
    <source>
        <strain evidence="2 3">MACL11</strain>
    </source>
</reference>
<dbReference type="eggNOG" id="COG4695">
    <property type="taxonomic scope" value="Bacteria"/>
</dbReference>
<dbReference type="Proteomes" id="UP000191135">
    <property type="component" value="Chromosome"/>
</dbReference>
<dbReference type="NCBIfam" id="TIGR01537">
    <property type="entry name" value="portal_HK97"/>
    <property type="match status" value="1"/>
</dbReference>
<keyword evidence="3" id="KW-1185">Reference proteome</keyword>